<name>A0ABM8QMY3_9BACT</name>
<evidence type="ECO:0000256" key="3">
    <source>
        <dbReference type="ARBA" id="ARBA00023163"/>
    </source>
</evidence>
<dbReference type="SMART" id="SM00418">
    <property type="entry name" value="HTH_ARSR"/>
    <property type="match status" value="1"/>
</dbReference>
<keyword evidence="1" id="KW-0805">Transcription regulation</keyword>
<dbReference type="RefSeq" id="WP_213040779.1">
    <property type="nucleotide sequence ID" value="NZ_CAJNBJ010000001.1"/>
</dbReference>
<dbReference type="Pfam" id="PF01022">
    <property type="entry name" value="HTH_5"/>
    <property type="match status" value="1"/>
</dbReference>
<dbReference type="PROSITE" id="PS50987">
    <property type="entry name" value="HTH_ARSR_2"/>
    <property type="match status" value="1"/>
</dbReference>
<evidence type="ECO:0000256" key="2">
    <source>
        <dbReference type="ARBA" id="ARBA00023125"/>
    </source>
</evidence>
<dbReference type="InterPro" id="IPR036388">
    <property type="entry name" value="WH-like_DNA-bd_sf"/>
</dbReference>
<evidence type="ECO:0000259" key="4">
    <source>
        <dbReference type="PROSITE" id="PS50987"/>
    </source>
</evidence>
<dbReference type="SUPFAM" id="SSF46785">
    <property type="entry name" value="Winged helix' DNA-binding domain"/>
    <property type="match status" value="1"/>
</dbReference>
<sequence length="107" mass="11934">MRVKTATPIAAIAKVFQALSDETRLLILEQLKEGEQCVCDLTSTFKTGQSRLSFHLRVLKDAGLVLDRPEGRWVYYSLNPDALEDLQEAVNAFKSPPHKATKKGCCL</sequence>
<dbReference type="PANTHER" id="PTHR33154:SF18">
    <property type="entry name" value="ARSENICAL RESISTANCE OPERON REPRESSOR"/>
    <property type="match status" value="1"/>
</dbReference>
<dbReference type="Gene3D" id="1.10.10.10">
    <property type="entry name" value="Winged helix-like DNA-binding domain superfamily/Winged helix DNA-binding domain"/>
    <property type="match status" value="1"/>
</dbReference>
<reference evidence="5 6" key="1">
    <citation type="submission" date="2021-02" db="EMBL/GenBank/DDBJ databases">
        <authorList>
            <person name="Han P."/>
        </authorList>
    </citation>
    <scope>NUCLEOTIDE SEQUENCE [LARGE SCALE GENOMIC DNA]</scope>
    <source>
        <strain evidence="5">Candidatus Nitrospira sp. ZN2</strain>
    </source>
</reference>
<proteinExistence type="predicted"/>
<evidence type="ECO:0000256" key="1">
    <source>
        <dbReference type="ARBA" id="ARBA00023015"/>
    </source>
</evidence>
<organism evidence="5 6">
    <name type="scientific">Nitrospira defluvii</name>
    <dbReference type="NCBI Taxonomy" id="330214"/>
    <lineage>
        <taxon>Bacteria</taxon>
        <taxon>Pseudomonadati</taxon>
        <taxon>Nitrospirota</taxon>
        <taxon>Nitrospiria</taxon>
        <taxon>Nitrospirales</taxon>
        <taxon>Nitrospiraceae</taxon>
        <taxon>Nitrospira</taxon>
    </lineage>
</organism>
<dbReference type="InterPro" id="IPR036390">
    <property type="entry name" value="WH_DNA-bd_sf"/>
</dbReference>
<dbReference type="Proteomes" id="UP000675880">
    <property type="component" value="Unassembled WGS sequence"/>
</dbReference>
<dbReference type="InterPro" id="IPR051081">
    <property type="entry name" value="HTH_MetalResp_TranReg"/>
</dbReference>
<dbReference type="CDD" id="cd00090">
    <property type="entry name" value="HTH_ARSR"/>
    <property type="match status" value="1"/>
</dbReference>
<dbReference type="EMBL" id="CAJNBJ010000001">
    <property type="protein sequence ID" value="CAE6705876.1"/>
    <property type="molecule type" value="Genomic_DNA"/>
</dbReference>
<evidence type="ECO:0000313" key="6">
    <source>
        <dbReference type="Proteomes" id="UP000675880"/>
    </source>
</evidence>
<dbReference type="PANTHER" id="PTHR33154">
    <property type="entry name" value="TRANSCRIPTIONAL REGULATOR, ARSR FAMILY"/>
    <property type="match status" value="1"/>
</dbReference>
<dbReference type="PRINTS" id="PR00778">
    <property type="entry name" value="HTHARSR"/>
</dbReference>
<evidence type="ECO:0000313" key="5">
    <source>
        <dbReference type="EMBL" id="CAE6705876.1"/>
    </source>
</evidence>
<accession>A0ABM8QMY3</accession>
<dbReference type="InterPro" id="IPR011991">
    <property type="entry name" value="ArsR-like_HTH"/>
</dbReference>
<protein>
    <submittedName>
        <fullName evidence="5">Arsenical resistance operon repressor</fullName>
    </submittedName>
</protein>
<keyword evidence="3" id="KW-0804">Transcription</keyword>
<dbReference type="InterPro" id="IPR001845">
    <property type="entry name" value="HTH_ArsR_DNA-bd_dom"/>
</dbReference>
<gene>
    <name evidence="5" type="primary">arsR</name>
    <name evidence="5" type="ORF">NSPZN2_10973</name>
</gene>
<keyword evidence="2" id="KW-0238">DNA-binding</keyword>
<feature type="domain" description="HTH arsR-type" evidence="4">
    <location>
        <begin position="4"/>
        <end position="98"/>
    </location>
</feature>
<keyword evidence="6" id="KW-1185">Reference proteome</keyword>
<dbReference type="NCBIfam" id="NF033788">
    <property type="entry name" value="HTH_metalloreg"/>
    <property type="match status" value="1"/>
</dbReference>
<comment type="caution">
    <text evidence="5">The sequence shown here is derived from an EMBL/GenBank/DDBJ whole genome shotgun (WGS) entry which is preliminary data.</text>
</comment>